<dbReference type="EMBL" id="JAMSHJ010000006">
    <property type="protein sequence ID" value="KAI5396192.1"/>
    <property type="molecule type" value="Genomic_DNA"/>
</dbReference>
<dbReference type="PANTHER" id="PTHR32108">
    <property type="entry name" value="DNA-DIRECTED RNA POLYMERASE SUBUNIT ALPHA"/>
    <property type="match status" value="1"/>
</dbReference>
<gene>
    <name evidence="3" type="ORF">KIW84_062407</name>
</gene>
<proteinExistence type="predicted"/>
<dbReference type="Proteomes" id="UP001058974">
    <property type="component" value="Chromosome 6"/>
</dbReference>
<dbReference type="Gramene" id="Psat06G0240700-T1">
    <property type="protein sequence ID" value="KAI5396192.1"/>
    <property type="gene ID" value="KIW84_062407"/>
</dbReference>
<comment type="caution">
    <text evidence="3">The sequence shown here is derived from an EMBL/GenBank/DDBJ whole genome shotgun (WGS) entry which is preliminary data.</text>
</comment>
<dbReference type="PANTHER" id="PTHR32108:SF9">
    <property type="entry name" value="REVERSE TRANSCRIPTASE RNASE H-LIKE DOMAIN-CONTAINING PROTEIN"/>
    <property type="match status" value="1"/>
</dbReference>
<evidence type="ECO:0000256" key="2">
    <source>
        <dbReference type="SAM" id="MobiDB-lite"/>
    </source>
</evidence>
<reference evidence="3 4" key="1">
    <citation type="journal article" date="2022" name="Nat. Genet.">
        <title>Improved pea reference genome and pan-genome highlight genomic features and evolutionary characteristics.</title>
        <authorList>
            <person name="Yang T."/>
            <person name="Liu R."/>
            <person name="Luo Y."/>
            <person name="Hu S."/>
            <person name="Wang D."/>
            <person name="Wang C."/>
            <person name="Pandey M.K."/>
            <person name="Ge S."/>
            <person name="Xu Q."/>
            <person name="Li N."/>
            <person name="Li G."/>
            <person name="Huang Y."/>
            <person name="Saxena R.K."/>
            <person name="Ji Y."/>
            <person name="Li M."/>
            <person name="Yan X."/>
            <person name="He Y."/>
            <person name="Liu Y."/>
            <person name="Wang X."/>
            <person name="Xiang C."/>
            <person name="Varshney R.K."/>
            <person name="Ding H."/>
            <person name="Gao S."/>
            <person name="Zong X."/>
        </authorList>
    </citation>
    <scope>NUCLEOTIDE SEQUENCE [LARGE SCALE GENOMIC DNA]</scope>
    <source>
        <strain evidence="3 4">cv. Zhongwan 6</strain>
    </source>
</reference>
<feature type="coiled-coil region" evidence="1">
    <location>
        <begin position="68"/>
        <end position="95"/>
    </location>
</feature>
<sequence>MPQPSGAWKKIIDQHVLEKAQMKTSFESEIRLIGRKFFFRQMSYWLFIYASSKLTHRYNTRANPPRIMEHLEQENRELKEEIDRLTAMMESVLAAQSQSSPTHATPLPQRTVISEVATSTMPATQFAVTMSAEFPRECRRTLCPKGPTDVDVSEGQRDIQRVHPEVERACRSDQPSVGRKRDDQDFLKTLSSFYYEQMIASVPSDITEKVNMGMRLEEGVHEGRLSKEEVSSSKKYASNFARKKEGETNAVSVGRKMRPHVRRSPQPRQHHHQNFERKKVSLDPIPMSYAELYPSLVLKNLLQPRNSLQIPEPLPWWYKPELCCAFHQGAPGHDIENFYPLKYEVQKLVKSGMVSFEDCAPNVKANPLPAHGNPFVNMVDGCPGSFRVFDMRRIRRSLVEMYKTLCTISDCEHDHNNCIICSVNPRGCLVVKRDIQKLMDENVFQIQQSRDIDDVNVIVPVFKTPERVVIQFVSSNSNNVNKSVSPLV</sequence>
<protein>
    <submittedName>
        <fullName evidence="3">Uncharacterized protein</fullName>
    </submittedName>
</protein>
<feature type="compositionally biased region" description="Basic residues" evidence="2">
    <location>
        <begin position="255"/>
        <end position="272"/>
    </location>
</feature>
<organism evidence="3 4">
    <name type="scientific">Pisum sativum</name>
    <name type="common">Garden pea</name>
    <name type="synonym">Lathyrus oleraceus</name>
    <dbReference type="NCBI Taxonomy" id="3888"/>
    <lineage>
        <taxon>Eukaryota</taxon>
        <taxon>Viridiplantae</taxon>
        <taxon>Streptophyta</taxon>
        <taxon>Embryophyta</taxon>
        <taxon>Tracheophyta</taxon>
        <taxon>Spermatophyta</taxon>
        <taxon>Magnoliopsida</taxon>
        <taxon>eudicotyledons</taxon>
        <taxon>Gunneridae</taxon>
        <taxon>Pentapetalae</taxon>
        <taxon>rosids</taxon>
        <taxon>fabids</taxon>
        <taxon>Fabales</taxon>
        <taxon>Fabaceae</taxon>
        <taxon>Papilionoideae</taxon>
        <taxon>50 kb inversion clade</taxon>
        <taxon>NPAAA clade</taxon>
        <taxon>Hologalegina</taxon>
        <taxon>IRL clade</taxon>
        <taxon>Fabeae</taxon>
        <taxon>Lathyrus</taxon>
    </lineage>
</organism>
<feature type="region of interest" description="Disordered" evidence="2">
    <location>
        <begin position="255"/>
        <end position="277"/>
    </location>
</feature>
<name>A0A9D4W6U1_PEA</name>
<evidence type="ECO:0000313" key="3">
    <source>
        <dbReference type="EMBL" id="KAI5396192.1"/>
    </source>
</evidence>
<evidence type="ECO:0000313" key="4">
    <source>
        <dbReference type="Proteomes" id="UP001058974"/>
    </source>
</evidence>
<keyword evidence="1" id="KW-0175">Coiled coil</keyword>
<dbReference type="AlphaFoldDB" id="A0A9D4W6U1"/>
<accession>A0A9D4W6U1</accession>
<evidence type="ECO:0000256" key="1">
    <source>
        <dbReference type="SAM" id="Coils"/>
    </source>
</evidence>
<keyword evidence="4" id="KW-1185">Reference proteome</keyword>